<accession>A0A0L0NFI9</accession>
<dbReference type="Proteomes" id="UP000036947">
    <property type="component" value="Unassembled WGS sequence"/>
</dbReference>
<dbReference type="STRING" id="1163406.A0A0L0NFI9"/>
<dbReference type="AlphaFoldDB" id="A0A0L0NFI9"/>
<reference evidence="1 2" key="1">
    <citation type="journal article" date="2015" name="BMC Genomics">
        <title>The genome of the truffle-parasite Tolypocladium ophioglossoides and the evolution of antifungal peptaibiotics.</title>
        <authorList>
            <person name="Quandt C.A."/>
            <person name="Bushley K.E."/>
            <person name="Spatafora J.W."/>
        </authorList>
    </citation>
    <scope>NUCLEOTIDE SEQUENCE [LARGE SCALE GENOMIC DNA]</scope>
    <source>
        <strain evidence="1 2">CBS 100239</strain>
    </source>
</reference>
<name>A0A0L0NFI9_TOLOC</name>
<dbReference type="EMBL" id="LFRF01000005">
    <property type="protein sequence ID" value="KND92794.1"/>
    <property type="molecule type" value="Genomic_DNA"/>
</dbReference>
<proteinExistence type="predicted"/>
<dbReference type="OrthoDB" id="10066232at2759"/>
<organism evidence="1 2">
    <name type="scientific">Tolypocladium ophioglossoides (strain CBS 100239)</name>
    <name type="common">Snaketongue truffleclub</name>
    <name type="synonym">Elaphocordyceps ophioglossoides</name>
    <dbReference type="NCBI Taxonomy" id="1163406"/>
    <lineage>
        <taxon>Eukaryota</taxon>
        <taxon>Fungi</taxon>
        <taxon>Dikarya</taxon>
        <taxon>Ascomycota</taxon>
        <taxon>Pezizomycotina</taxon>
        <taxon>Sordariomycetes</taxon>
        <taxon>Hypocreomycetidae</taxon>
        <taxon>Hypocreales</taxon>
        <taxon>Ophiocordycipitaceae</taxon>
        <taxon>Tolypocladium</taxon>
    </lineage>
</organism>
<evidence type="ECO:0000313" key="1">
    <source>
        <dbReference type="EMBL" id="KND92794.1"/>
    </source>
</evidence>
<keyword evidence="2" id="KW-1185">Reference proteome</keyword>
<evidence type="ECO:0000313" key="2">
    <source>
        <dbReference type="Proteomes" id="UP000036947"/>
    </source>
</evidence>
<gene>
    <name evidence="1" type="ORF">TOPH_02801</name>
</gene>
<sequence>MGESREEGNTPGAKFFGKDNPFELQILQNKSLSASTAQLGQAAQYLEVIFGNKHAWCGGWALKLRGSKRNTEDLDIIVQAPSTADIWDTLVPYNRVTLFYHRHVFEEGGSHFKIFVNADDGQLVCVDVLVAGGLTTPKLDAEGVVDEIEPVIPIAGTGVKRVVSLRWQVRQKLAAGATRRKLSDYADLQWLCDQYANEIKVWIKEEDEAQRRKFYEWVLDNELDDGLIEATKESMGLYIGTYIPRKAQYGMPNLDLERALHFALQLLTSATKNPPSSACSRLLLY</sequence>
<protein>
    <submittedName>
        <fullName evidence="1">Uncharacterized protein</fullName>
    </submittedName>
</protein>
<comment type="caution">
    <text evidence="1">The sequence shown here is derived from an EMBL/GenBank/DDBJ whole genome shotgun (WGS) entry which is preliminary data.</text>
</comment>